<dbReference type="Proteomes" id="UP001529201">
    <property type="component" value="Unassembled WGS sequence"/>
</dbReference>
<accession>A0ABT6HDZ8</accession>
<name>A0ABT6HDZ8_LEUPS</name>
<comment type="caution">
    <text evidence="2">The sequence shown here is derived from an EMBL/GenBank/DDBJ whole genome shotgun (WGS) entry which is preliminary data.</text>
</comment>
<dbReference type="EMBL" id="JARGDN010000016">
    <property type="protein sequence ID" value="MDG9734296.1"/>
    <property type="molecule type" value="Genomic_DNA"/>
</dbReference>
<keyword evidence="1" id="KW-1133">Transmembrane helix</keyword>
<sequence>MTNTRIKVLSAIGLFLIGAFFYTQFQKSQIKQATVTVSKLSATQTLINNSGTITKVIANDNQLPDNSQPKATVNALFNAGYVSDKQVLSKVANDKVRKFVKQFLGQLESDPVQAKKWHVSDNQLQFSQQKDGILFFGALTATNGNRTINYQLSGQLNVQSNEVTSLTLGNLTKTCGHK</sequence>
<organism evidence="2 3">
    <name type="scientific">Leuconostoc pseudomesenteroides</name>
    <dbReference type="NCBI Taxonomy" id="33968"/>
    <lineage>
        <taxon>Bacteria</taxon>
        <taxon>Bacillati</taxon>
        <taxon>Bacillota</taxon>
        <taxon>Bacilli</taxon>
        <taxon>Lactobacillales</taxon>
        <taxon>Lactobacillaceae</taxon>
        <taxon>Leuconostoc</taxon>
    </lineage>
</organism>
<dbReference type="GeneID" id="64344015"/>
<keyword evidence="1" id="KW-0472">Membrane</keyword>
<evidence type="ECO:0000256" key="1">
    <source>
        <dbReference type="SAM" id="Phobius"/>
    </source>
</evidence>
<evidence type="ECO:0000313" key="2">
    <source>
        <dbReference type="EMBL" id="MDG9734296.1"/>
    </source>
</evidence>
<evidence type="ECO:0000313" key="3">
    <source>
        <dbReference type="Proteomes" id="UP001529201"/>
    </source>
</evidence>
<protein>
    <submittedName>
        <fullName evidence="2">Uncharacterized protein</fullName>
    </submittedName>
</protein>
<reference evidence="2 3" key="1">
    <citation type="submission" date="2023-02" db="EMBL/GenBank/DDBJ databases">
        <title>Antimicrobial susceptibility testing and tentative epidemiological cut-off values for Lactobacillaceae family species intended for ingestion.</title>
        <authorList>
            <person name="Noehr-Meldgaard K."/>
            <person name="Struve C."/>
            <person name="Ingmer H."/>
            <person name="Koza A."/>
            <person name="Al-Nakeeb K."/>
            <person name="Agersoe Y."/>
        </authorList>
    </citation>
    <scope>NUCLEOTIDE SEQUENCE [LARGE SCALE GENOMIC DNA]</scope>
    <source>
        <strain evidence="2 3">DSM 20193</strain>
    </source>
</reference>
<proteinExistence type="predicted"/>
<dbReference type="RefSeq" id="WP_010278005.1">
    <property type="nucleotide sequence ID" value="NZ_CP065993.1"/>
</dbReference>
<feature type="transmembrane region" description="Helical" evidence="1">
    <location>
        <begin position="6"/>
        <end position="23"/>
    </location>
</feature>
<keyword evidence="1" id="KW-0812">Transmembrane</keyword>
<keyword evidence="3" id="KW-1185">Reference proteome</keyword>
<gene>
    <name evidence="2" type="ORF">P1N92_09285</name>
</gene>